<accession>A0A9D4ZMC7</accession>
<comment type="caution">
    <text evidence="1">The sequence shown here is derived from an EMBL/GenBank/DDBJ whole genome shotgun (WGS) entry which is preliminary data.</text>
</comment>
<dbReference type="AlphaFoldDB" id="A0A9D4ZMC7"/>
<gene>
    <name evidence="1" type="ORF">GOP47_0007819</name>
</gene>
<organism evidence="1 2">
    <name type="scientific">Adiantum capillus-veneris</name>
    <name type="common">Maidenhair fern</name>
    <dbReference type="NCBI Taxonomy" id="13818"/>
    <lineage>
        <taxon>Eukaryota</taxon>
        <taxon>Viridiplantae</taxon>
        <taxon>Streptophyta</taxon>
        <taxon>Embryophyta</taxon>
        <taxon>Tracheophyta</taxon>
        <taxon>Polypodiopsida</taxon>
        <taxon>Polypodiidae</taxon>
        <taxon>Polypodiales</taxon>
        <taxon>Pteridineae</taxon>
        <taxon>Pteridaceae</taxon>
        <taxon>Vittarioideae</taxon>
        <taxon>Adiantum</taxon>
    </lineage>
</organism>
<name>A0A9D4ZMC7_ADICA</name>
<dbReference type="Proteomes" id="UP000886520">
    <property type="component" value="Chromosome 7"/>
</dbReference>
<reference evidence="1" key="1">
    <citation type="submission" date="2021-01" db="EMBL/GenBank/DDBJ databases">
        <title>Adiantum capillus-veneris genome.</title>
        <authorList>
            <person name="Fang Y."/>
            <person name="Liao Q."/>
        </authorList>
    </citation>
    <scope>NUCLEOTIDE SEQUENCE</scope>
    <source>
        <strain evidence="1">H3</strain>
        <tissue evidence="1">Leaf</tissue>
    </source>
</reference>
<dbReference type="EMBL" id="JABFUD020000007">
    <property type="protein sequence ID" value="KAI5077995.1"/>
    <property type="molecule type" value="Genomic_DNA"/>
</dbReference>
<keyword evidence="2" id="KW-1185">Reference proteome</keyword>
<protein>
    <submittedName>
        <fullName evidence="1">Uncharacterized protein</fullName>
    </submittedName>
</protein>
<proteinExistence type="predicted"/>
<sequence>MFEENKLFLEAYPALLDARDKRHLFDCMTADHVLPYSLISHSIHTNLHQYVSLVLAVFQSHKELRLLASPPMVGALDPFIYLREREPHQLQEQMILAIYCEM</sequence>
<evidence type="ECO:0000313" key="2">
    <source>
        <dbReference type="Proteomes" id="UP000886520"/>
    </source>
</evidence>
<evidence type="ECO:0000313" key="1">
    <source>
        <dbReference type="EMBL" id="KAI5077995.1"/>
    </source>
</evidence>